<gene>
    <name evidence="2" type="ORF">TW81_12585</name>
</gene>
<comment type="caution">
    <text evidence="2">The sequence shown here is derived from an EMBL/GenBank/DDBJ whole genome shotgun (WGS) entry which is preliminary data.</text>
</comment>
<dbReference type="GO" id="GO:0043683">
    <property type="term" value="P:type IV pilus assembly"/>
    <property type="evidence" value="ECO:0007669"/>
    <property type="project" value="InterPro"/>
</dbReference>
<feature type="transmembrane region" description="Helical" evidence="1">
    <location>
        <begin position="20"/>
        <end position="41"/>
    </location>
</feature>
<dbReference type="STRING" id="579748.TW81_12585"/>
<sequence>MARISFSDLDVEEISQWPLLFQLTLVIALVLALQAVGYWFYLQPKLNELNQLKQQEQQSKTSTLIAINKTMSLPRLEAKIEQLTLRYDHLIGQFPQQKELAKVLAAVNRLALSHTLSVTRIDWGDKQQQGLLYKLPLNIELTGSYHDIGAFCAAIAALPRMINFTQVGWQRVNPDSNTIKLTVRAYTYQFKSELTDEL</sequence>
<dbReference type="AlphaFoldDB" id="A0A0F4NKS0"/>
<keyword evidence="1" id="KW-0472">Membrane</keyword>
<dbReference type="RefSeq" id="WP_045956085.1">
    <property type="nucleotide sequence ID" value="NZ_JXXV01000019.1"/>
</dbReference>
<dbReference type="InterPro" id="IPR007445">
    <property type="entry name" value="PilO"/>
</dbReference>
<proteinExistence type="predicted"/>
<keyword evidence="1" id="KW-1133">Transmembrane helix</keyword>
<dbReference type="PANTHER" id="PTHR39555:SF1">
    <property type="entry name" value="TYPE IV PILUS INNER MEMBRANE COMPONENT PILO"/>
    <property type="match status" value="1"/>
</dbReference>
<dbReference type="EMBL" id="JXXV01000019">
    <property type="protein sequence ID" value="KJY82646.1"/>
    <property type="molecule type" value="Genomic_DNA"/>
</dbReference>
<keyword evidence="1" id="KW-0812">Transmembrane</keyword>
<accession>A0A0F4NKS0</accession>
<organism evidence="2 3">
    <name type="scientific">Vibrio galatheae</name>
    <dbReference type="NCBI Taxonomy" id="579748"/>
    <lineage>
        <taxon>Bacteria</taxon>
        <taxon>Pseudomonadati</taxon>
        <taxon>Pseudomonadota</taxon>
        <taxon>Gammaproteobacteria</taxon>
        <taxon>Vibrionales</taxon>
        <taxon>Vibrionaceae</taxon>
        <taxon>Vibrio</taxon>
    </lineage>
</organism>
<dbReference type="Proteomes" id="UP000033673">
    <property type="component" value="Unassembled WGS sequence"/>
</dbReference>
<name>A0A0F4NKS0_9VIBR</name>
<keyword evidence="3" id="KW-1185">Reference proteome</keyword>
<dbReference type="Gene3D" id="3.30.70.60">
    <property type="match status" value="1"/>
</dbReference>
<dbReference type="GO" id="GO:0043107">
    <property type="term" value="P:type IV pilus-dependent motility"/>
    <property type="evidence" value="ECO:0007669"/>
    <property type="project" value="InterPro"/>
</dbReference>
<evidence type="ECO:0000313" key="3">
    <source>
        <dbReference type="Proteomes" id="UP000033673"/>
    </source>
</evidence>
<dbReference type="PATRIC" id="fig|579748.3.peg.2600"/>
<dbReference type="Pfam" id="PF04350">
    <property type="entry name" value="PilO"/>
    <property type="match status" value="1"/>
</dbReference>
<dbReference type="PIRSF" id="PIRSF016482">
    <property type="entry name" value="PilO"/>
    <property type="match status" value="1"/>
</dbReference>
<dbReference type="PANTHER" id="PTHR39555">
    <property type="entry name" value="FIMBRIAL ASSEMBLY PROTEIN PILO-LIKE PROTEIN-RELATED"/>
    <property type="match status" value="1"/>
</dbReference>
<dbReference type="InterPro" id="IPR014717">
    <property type="entry name" value="Transl_elong_EF1B/ribsomal_bS6"/>
</dbReference>
<evidence type="ECO:0000313" key="2">
    <source>
        <dbReference type="EMBL" id="KJY82646.1"/>
    </source>
</evidence>
<reference evidence="2 3" key="1">
    <citation type="journal article" date="2015" name="BMC Genomics">
        <title>Genome mining reveals unlocked bioactive potential of marine Gram-negative bacteria.</title>
        <authorList>
            <person name="Machado H."/>
            <person name="Sonnenschein E.C."/>
            <person name="Melchiorsen J."/>
            <person name="Gram L."/>
        </authorList>
    </citation>
    <scope>NUCLEOTIDE SEQUENCE [LARGE SCALE GENOMIC DNA]</scope>
    <source>
        <strain evidence="2 3">S2757</strain>
    </source>
</reference>
<protein>
    <submittedName>
        <fullName evidence="2">Fimbrial protein</fullName>
    </submittedName>
</protein>
<evidence type="ECO:0000256" key="1">
    <source>
        <dbReference type="SAM" id="Phobius"/>
    </source>
</evidence>